<feature type="region of interest" description="Disordered" evidence="1">
    <location>
        <begin position="210"/>
        <end position="303"/>
    </location>
</feature>
<reference evidence="2" key="1">
    <citation type="journal article" date="2022" name="bioRxiv">
        <title>Sequencing and chromosome-scale assembly of the giantPleurodeles waltlgenome.</title>
        <authorList>
            <person name="Brown T."/>
            <person name="Elewa A."/>
            <person name="Iarovenko S."/>
            <person name="Subramanian E."/>
            <person name="Araus A.J."/>
            <person name="Petzold A."/>
            <person name="Susuki M."/>
            <person name="Suzuki K.-i.T."/>
            <person name="Hayashi T."/>
            <person name="Toyoda A."/>
            <person name="Oliveira C."/>
            <person name="Osipova E."/>
            <person name="Leigh N.D."/>
            <person name="Simon A."/>
            <person name="Yun M.H."/>
        </authorList>
    </citation>
    <scope>NUCLEOTIDE SEQUENCE</scope>
    <source>
        <strain evidence="2">20211129_DDA</strain>
        <tissue evidence="2">Liver</tissue>
    </source>
</reference>
<dbReference type="Proteomes" id="UP001066276">
    <property type="component" value="Chromosome 7"/>
</dbReference>
<gene>
    <name evidence="2" type="ORF">NDU88_009646</name>
</gene>
<accession>A0AAV7PZL9</accession>
<proteinExistence type="predicted"/>
<evidence type="ECO:0000313" key="3">
    <source>
        <dbReference type="Proteomes" id="UP001066276"/>
    </source>
</evidence>
<comment type="caution">
    <text evidence="2">The sequence shown here is derived from an EMBL/GenBank/DDBJ whole genome shotgun (WGS) entry which is preliminary data.</text>
</comment>
<dbReference type="EMBL" id="JANPWB010000011">
    <property type="protein sequence ID" value="KAJ1131308.1"/>
    <property type="molecule type" value="Genomic_DNA"/>
</dbReference>
<evidence type="ECO:0000256" key="1">
    <source>
        <dbReference type="SAM" id="MobiDB-lite"/>
    </source>
</evidence>
<feature type="compositionally biased region" description="Basic residues" evidence="1">
    <location>
        <begin position="234"/>
        <end position="247"/>
    </location>
</feature>
<evidence type="ECO:0000313" key="2">
    <source>
        <dbReference type="EMBL" id="KAJ1131308.1"/>
    </source>
</evidence>
<organism evidence="2 3">
    <name type="scientific">Pleurodeles waltl</name>
    <name type="common">Iberian ribbed newt</name>
    <dbReference type="NCBI Taxonomy" id="8319"/>
    <lineage>
        <taxon>Eukaryota</taxon>
        <taxon>Metazoa</taxon>
        <taxon>Chordata</taxon>
        <taxon>Craniata</taxon>
        <taxon>Vertebrata</taxon>
        <taxon>Euteleostomi</taxon>
        <taxon>Amphibia</taxon>
        <taxon>Batrachia</taxon>
        <taxon>Caudata</taxon>
        <taxon>Salamandroidea</taxon>
        <taxon>Salamandridae</taxon>
        <taxon>Pleurodelinae</taxon>
        <taxon>Pleurodeles</taxon>
    </lineage>
</organism>
<sequence length="303" mass="33141">MVKRKAKGSPNMALVQPELQRLHKPSKAPNNCVTNEIDNLIEEVESIIKQKEMKFPQKRPKSGPLDTFFFPSCSSKGNCSSKEVISLASGSQLDGPDAILTEQTLDQLVPDDTTPDTATVHNIPCSNPFLPLASQSSDSGSPLLNFQASDCLSSVVSSQKELISVVLGLQEEVRDLKKALAEVLSFLRVISPTGALVSAQNKAWTSTTAPSLLLPNSTMNAAGPSDWPWPPHDAKKKKNRKTTLKKTVRGEERSQRALPGMPLGIRLMPHRGTPQKNTPRPSRGHRKWKSDQPLTENEERGGK</sequence>
<name>A0AAV7PZL9_PLEWA</name>
<feature type="compositionally biased region" description="Polar residues" evidence="1">
    <location>
        <begin position="210"/>
        <end position="220"/>
    </location>
</feature>
<protein>
    <submittedName>
        <fullName evidence="2">Uncharacterized protein</fullName>
    </submittedName>
</protein>
<keyword evidence="3" id="KW-1185">Reference proteome</keyword>
<dbReference type="AlphaFoldDB" id="A0AAV7PZL9"/>